<keyword evidence="2" id="KW-1185">Reference proteome</keyword>
<evidence type="ECO:0000313" key="2">
    <source>
        <dbReference type="Proteomes" id="UP000276133"/>
    </source>
</evidence>
<dbReference type="AlphaFoldDB" id="A0A3M7PL52"/>
<proteinExistence type="predicted"/>
<reference evidence="1 2" key="1">
    <citation type="journal article" date="2018" name="Sci. Rep.">
        <title>Genomic signatures of local adaptation to the degree of environmental predictability in rotifers.</title>
        <authorList>
            <person name="Franch-Gras L."/>
            <person name="Hahn C."/>
            <person name="Garcia-Roger E.M."/>
            <person name="Carmona M.J."/>
            <person name="Serra M."/>
            <person name="Gomez A."/>
        </authorList>
    </citation>
    <scope>NUCLEOTIDE SEQUENCE [LARGE SCALE GENOMIC DNA]</scope>
    <source>
        <strain evidence="1">HYR1</strain>
    </source>
</reference>
<evidence type="ECO:0000313" key="1">
    <source>
        <dbReference type="EMBL" id="RMZ99723.1"/>
    </source>
</evidence>
<organism evidence="1 2">
    <name type="scientific">Brachionus plicatilis</name>
    <name type="common">Marine rotifer</name>
    <name type="synonym">Brachionus muelleri</name>
    <dbReference type="NCBI Taxonomy" id="10195"/>
    <lineage>
        <taxon>Eukaryota</taxon>
        <taxon>Metazoa</taxon>
        <taxon>Spiralia</taxon>
        <taxon>Gnathifera</taxon>
        <taxon>Rotifera</taxon>
        <taxon>Eurotatoria</taxon>
        <taxon>Monogononta</taxon>
        <taxon>Pseudotrocha</taxon>
        <taxon>Ploima</taxon>
        <taxon>Brachionidae</taxon>
        <taxon>Brachionus</taxon>
    </lineage>
</organism>
<dbReference type="EMBL" id="REGN01010088">
    <property type="protein sequence ID" value="RMZ99723.1"/>
    <property type="molecule type" value="Genomic_DNA"/>
</dbReference>
<gene>
    <name evidence="1" type="ORF">BpHYR1_052014</name>
</gene>
<sequence length="129" mass="14854">MKKKLGSFESFFFHRHPDDMKMSYQIGDSIIGTSWKTPTYSTQLLKHSAIRVTSVSLSGKPTHRHYKVSSFIVWSLNKSIAGVIELILVYVQKDNKQKPRLLQLESTFLSFYMGSISNKHKSENQKNTL</sequence>
<accession>A0A3M7PL52</accession>
<name>A0A3M7PL52_BRAPC</name>
<comment type="caution">
    <text evidence="1">The sequence shown here is derived from an EMBL/GenBank/DDBJ whole genome shotgun (WGS) entry which is preliminary data.</text>
</comment>
<protein>
    <submittedName>
        <fullName evidence="1">Uncharacterized protein</fullName>
    </submittedName>
</protein>
<dbReference type="Proteomes" id="UP000276133">
    <property type="component" value="Unassembled WGS sequence"/>
</dbReference>